<dbReference type="PANTHER" id="PTHR47529">
    <property type="entry name" value="PEPTIDYL-PROLYL CIS-TRANS ISOMERASE D"/>
    <property type="match status" value="1"/>
</dbReference>
<gene>
    <name evidence="6" type="ORF">Tfer_3266</name>
</gene>
<evidence type="ECO:0000313" key="6">
    <source>
        <dbReference type="EMBL" id="KNZ68196.1"/>
    </source>
</evidence>
<dbReference type="PANTHER" id="PTHR47529:SF1">
    <property type="entry name" value="PERIPLASMIC CHAPERONE PPID"/>
    <property type="match status" value="1"/>
</dbReference>
<dbReference type="Gene3D" id="1.10.4030.10">
    <property type="entry name" value="Porin chaperone SurA, peptide-binding domain"/>
    <property type="match status" value="1"/>
</dbReference>
<name>A0A0L6VYA8_9FIRM</name>
<feature type="transmembrane region" description="Helical" evidence="5">
    <location>
        <begin position="21"/>
        <end position="38"/>
    </location>
</feature>
<accession>A0A0L6VYA8</accession>
<dbReference type="InterPro" id="IPR052029">
    <property type="entry name" value="PpiD_chaperone"/>
</dbReference>
<reference evidence="7" key="1">
    <citation type="submission" date="2015-07" db="EMBL/GenBank/DDBJ databases">
        <title>Complete Genome of Thermincola ferriacetica strain Z-0001T.</title>
        <authorList>
            <person name="Lusk B."/>
            <person name="Badalamenti J.P."/>
            <person name="Parameswaran P."/>
            <person name="Bond D.R."/>
            <person name="Torres C.I."/>
        </authorList>
    </citation>
    <scope>NUCLEOTIDE SEQUENCE [LARGE SCALE GENOMIC DNA]</scope>
    <source>
        <strain evidence="7">Z-0001</strain>
    </source>
</reference>
<comment type="caution">
    <text evidence="6">The sequence shown here is derived from an EMBL/GenBank/DDBJ whole genome shotgun (WGS) entry which is preliminary data.</text>
</comment>
<dbReference type="Pfam" id="PF13624">
    <property type="entry name" value="SurA_N_3"/>
    <property type="match status" value="1"/>
</dbReference>
<keyword evidence="5" id="KW-0812">Transmembrane</keyword>
<evidence type="ECO:0000256" key="2">
    <source>
        <dbReference type="ARBA" id="ARBA00022475"/>
    </source>
</evidence>
<dbReference type="GO" id="GO:0005886">
    <property type="term" value="C:plasma membrane"/>
    <property type="evidence" value="ECO:0007669"/>
    <property type="project" value="UniProtKB-SubCell"/>
</dbReference>
<organism evidence="6 7">
    <name type="scientific">Thermincola ferriacetica</name>
    <dbReference type="NCBI Taxonomy" id="281456"/>
    <lineage>
        <taxon>Bacteria</taxon>
        <taxon>Bacillati</taxon>
        <taxon>Bacillota</taxon>
        <taxon>Clostridia</taxon>
        <taxon>Eubacteriales</taxon>
        <taxon>Thermincolaceae</taxon>
        <taxon>Thermincola</taxon>
    </lineage>
</organism>
<keyword evidence="2" id="KW-1003">Cell membrane</keyword>
<keyword evidence="7" id="KW-1185">Reference proteome</keyword>
<keyword evidence="4" id="KW-0143">Chaperone</keyword>
<proteinExistence type="predicted"/>
<evidence type="ECO:0000256" key="5">
    <source>
        <dbReference type="SAM" id="Phobius"/>
    </source>
</evidence>
<dbReference type="Proteomes" id="UP000037175">
    <property type="component" value="Unassembled WGS sequence"/>
</dbReference>
<keyword evidence="5" id="KW-1133">Transmembrane helix</keyword>
<keyword evidence="6" id="KW-0413">Isomerase</keyword>
<evidence type="ECO:0000256" key="3">
    <source>
        <dbReference type="ARBA" id="ARBA00023136"/>
    </source>
</evidence>
<evidence type="ECO:0000256" key="4">
    <source>
        <dbReference type="ARBA" id="ARBA00023186"/>
    </source>
</evidence>
<evidence type="ECO:0000313" key="7">
    <source>
        <dbReference type="Proteomes" id="UP000037175"/>
    </source>
</evidence>
<dbReference type="InterPro" id="IPR027304">
    <property type="entry name" value="Trigger_fact/SurA_dom_sf"/>
</dbReference>
<protein>
    <submittedName>
        <fullName evidence="6">PpiC-type peptidyl-prolyl cis-trans isomerase</fullName>
    </submittedName>
</protein>
<dbReference type="GO" id="GO:0016853">
    <property type="term" value="F:isomerase activity"/>
    <property type="evidence" value="ECO:0007669"/>
    <property type="project" value="UniProtKB-KW"/>
</dbReference>
<sequence>MYILIQGVVEMLEKIKVHKKPITAICAAIVLLVTFIILDQQEVTHNGAVAKVNDTYITKADFDKQYNMILNYYQNTARKLSDKEKNGLKQEVLVQLIDKAIILEEAKKQGISVSDQEVDKLLQEKIKKPRFKETLEATKMSVDDYRDKIKYEQIRAKLYQSITKNYSYVDKPIEFTKYLNEKKKKAKIDIYEKFE</sequence>
<dbReference type="AlphaFoldDB" id="A0A0L6VYA8"/>
<dbReference type="SUPFAM" id="SSF109998">
    <property type="entry name" value="Triger factor/SurA peptide-binding domain-like"/>
    <property type="match status" value="1"/>
</dbReference>
<evidence type="ECO:0000256" key="1">
    <source>
        <dbReference type="ARBA" id="ARBA00004236"/>
    </source>
</evidence>
<comment type="subcellular location">
    <subcellularLocation>
        <location evidence="1">Cell membrane</location>
    </subcellularLocation>
</comment>
<keyword evidence="3 5" id="KW-0472">Membrane</keyword>
<dbReference type="EMBL" id="LGTE01000046">
    <property type="protein sequence ID" value="KNZ68196.1"/>
    <property type="molecule type" value="Genomic_DNA"/>
</dbReference>